<accession>F2QC04</accession>
<dbReference type="eggNOG" id="ENOG5030SS2">
    <property type="taxonomic scope" value="Bacteria"/>
</dbReference>
<sequence>MVAILLNIIKKEKVMKKRMFFEMLLLGGLIMMSLAGCGENKNSREWIENKVSEVSRVYPTENLFDLFKQFPKGFNITQTFYKDSLRTIVSLDGDEESQTIKGKIETMQISTDPYKEEVKEHVDVEYKDGEFIFSNNEVAEKIWGYKGFLFQKLSLNRDVISQMKLEKFRYFSNRNVFEIYYISDNSTINNFLNSKGEHILSISGSESYNNTKGYRLNVNIAFKDNPNDGMSEIVSSWIDDRNSVSN</sequence>
<organism evidence="1 2">
    <name type="scientific">Streptococcus oralis (strain Uo5)</name>
    <dbReference type="NCBI Taxonomy" id="927666"/>
    <lineage>
        <taxon>Bacteria</taxon>
        <taxon>Bacillati</taxon>
        <taxon>Bacillota</taxon>
        <taxon>Bacilli</taxon>
        <taxon>Lactobacillales</taxon>
        <taxon>Streptococcaceae</taxon>
        <taxon>Streptococcus</taxon>
    </lineage>
</organism>
<gene>
    <name evidence="1" type="ordered locus">SOR_0510</name>
</gene>
<reference evidence="1 2" key="1">
    <citation type="journal article" date="2011" name="J. Bacteriol.">
        <title>Genome of Streptococcus oralis strain Uo5.</title>
        <authorList>
            <person name="Reichmann P."/>
            <person name="Nuhn M."/>
            <person name="Denapaite D."/>
            <person name="Bruckner R."/>
            <person name="Henrich B."/>
            <person name="Maurer P."/>
            <person name="Rieger M."/>
            <person name="Klages S."/>
            <person name="Reinhard R."/>
            <person name="Hakenbeck R."/>
        </authorList>
    </citation>
    <scope>NUCLEOTIDE SEQUENCE [LARGE SCALE GENOMIC DNA]</scope>
    <source>
        <strain evidence="1 2">Uo5</strain>
    </source>
</reference>
<proteinExistence type="predicted"/>
<evidence type="ECO:0000313" key="1">
    <source>
        <dbReference type="EMBL" id="CBZ00172.1"/>
    </source>
</evidence>
<name>F2QC04_STROU</name>
<evidence type="ECO:0000313" key="2">
    <source>
        <dbReference type="Proteomes" id="UP000008131"/>
    </source>
</evidence>
<dbReference type="HOGENOM" id="CLU_103360_0_0_9"/>
<dbReference type="KEGG" id="sor:SOR_0510"/>
<dbReference type="Proteomes" id="UP000008131">
    <property type="component" value="Chromosome"/>
</dbReference>
<dbReference type="AlphaFoldDB" id="F2QC04"/>
<dbReference type="EMBL" id="FR720602">
    <property type="protein sequence ID" value="CBZ00172.1"/>
    <property type="molecule type" value="Genomic_DNA"/>
</dbReference>
<protein>
    <submittedName>
        <fullName evidence="1">Uncharacterized protein</fullName>
    </submittedName>
</protein>